<dbReference type="RefSeq" id="WP_243133096.1">
    <property type="nucleotide sequence ID" value="NZ_QGQD01000096.1"/>
</dbReference>
<dbReference type="EMBL" id="QGQD01000096">
    <property type="protein sequence ID" value="TLC98422.1"/>
    <property type="molecule type" value="Genomic_DNA"/>
</dbReference>
<keyword evidence="2" id="KW-1185">Reference proteome</keyword>
<dbReference type="Proteomes" id="UP000306509">
    <property type="component" value="Unassembled WGS sequence"/>
</dbReference>
<dbReference type="Pfam" id="PF24741">
    <property type="entry name" value="AlkZ-rel"/>
    <property type="match status" value="1"/>
</dbReference>
<dbReference type="InterPro" id="IPR056298">
    <property type="entry name" value="AlkZ-rel"/>
</dbReference>
<proteinExistence type="predicted"/>
<name>A0A4U8Q3A1_9FIRM</name>
<reference evidence="1 2" key="1">
    <citation type="journal article" date="2019" name="Anaerobe">
        <title>Detection of Robinsoniella peoriensis in multiple bone samples of a trauma patient.</title>
        <authorList>
            <person name="Schrottner P."/>
            <person name="Hartwich K."/>
            <person name="Bunk B."/>
            <person name="Schober I."/>
            <person name="Helbig S."/>
            <person name="Rudolph W.W."/>
            <person name="Gunzer F."/>
        </authorList>
    </citation>
    <scope>NUCLEOTIDE SEQUENCE [LARGE SCALE GENOMIC DNA]</scope>
    <source>
        <strain evidence="1 2">DSM 106044</strain>
    </source>
</reference>
<comment type="caution">
    <text evidence="1">The sequence shown here is derived from an EMBL/GenBank/DDBJ whole genome shotgun (WGS) entry which is preliminary data.</text>
</comment>
<evidence type="ECO:0000313" key="2">
    <source>
        <dbReference type="Proteomes" id="UP000306509"/>
    </source>
</evidence>
<dbReference type="STRING" id="180332.GCA_000797495_00640"/>
<dbReference type="AlphaFoldDB" id="A0A4U8Q3A1"/>
<organism evidence="1 2">
    <name type="scientific">Robinsoniella peoriensis</name>
    <dbReference type="NCBI Taxonomy" id="180332"/>
    <lineage>
        <taxon>Bacteria</taxon>
        <taxon>Bacillati</taxon>
        <taxon>Bacillota</taxon>
        <taxon>Clostridia</taxon>
        <taxon>Lachnospirales</taxon>
        <taxon>Lachnospiraceae</taxon>
        <taxon>Robinsoniella</taxon>
    </lineage>
</organism>
<evidence type="ECO:0000313" key="1">
    <source>
        <dbReference type="EMBL" id="TLC98422.1"/>
    </source>
</evidence>
<gene>
    <name evidence="1" type="ORF">DSM106044_04760</name>
</gene>
<protein>
    <submittedName>
        <fullName evidence="1">Uncharacterized protein</fullName>
    </submittedName>
</protein>
<sequence length="242" mass="28415">MTDIKTMDKIHTMTDEIKTIKCYNDFIKSLLITGMSMGGTNDEQIFSLCNYFGEEIEWHTEKADTDPWEWRMRVLNERDDIAYGKLFFKKSGFITKEWYPYFYAARRDKTSFEEAYAQGKISHPAKIIYEILKEQRRMPLHLLKQAGGFSKEDKAAFERGLTELQMKMYITMCGQKKKLSEKGEEYGWSSTVFCLVEDFFPDDMLEEAGHIKGEDALQRISDQIMRYNPKADSKRIKKFVLG</sequence>
<accession>A0A4U8Q3A1</accession>